<evidence type="ECO:0000256" key="4">
    <source>
        <dbReference type="ARBA" id="ARBA00020268"/>
    </source>
</evidence>
<evidence type="ECO:0000256" key="6">
    <source>
        <dbReference type="ARBA" id="ARBA00022449"/>
    </source>
</evidence>
<feature type="transmembrane region" description="Helical" evidence="13">
    <location>
        <begin position="413"/>
        <end position="434"/>
    </location>
</feature>
<keyword evidence="10" id="KW-0406">Ion transport</keyword>
<comment type="similarity">
    <text evidence="3">Belongs to the multi antimicrobial extrusion (MATE) (TC 2.A.66.1) family.</text>
</comment>
<reference evidence="14 15" key="1">
    <citation type="submission" date="2021-10" db="EMBL/GenBank/DDBJ databases">
        <title>Anaerobic single-cell dispensing facilitates the cultivation of human gut bacteria.</title>
        <authorList>
            <person name="Afrizal A."/>
        </authorList>
    </citation>
    <scope>NUCLEOTIDE SEQUENCE [LARGE SCALE GENOMIC DNA]</scope>
    <source>
        <strain evidence="14 15">CLA-AA-H273</strain>
    </source>
</reference>
<evidence type="ECO:0000313" key="15">
    <source>
        <dbReference type="Proteomes" id="UP001197795"/>
    </source>
</evidence>
<dbReference type="GO" id="GO:0005886">
    <property type="term" value="C:plasma membrane"/>
    <property type="evidence" value="ECO:0007669"/>
    <property type="project" value="UniProtKB-SubCell"/>
</dbReference>
<dbReference type="GO" id="GO:0042910">
    <property type="term" value="F:xenobiotic transmembrane transporter activity"/>
    <property type="evidence" value="ECO:0007669"/>
    <property type="project" value="InterPro"/>
</dbReference>
<evidence type="ECO:0000256" key="12">
    <source>
        <dbReference type="ARBA" id="ARBA00031636"/>
    </source>
</evidence>
<feature type="transmembrane region" description="Helical" evidence="13">
    <location>
        <begin position="134"/>
        <end position="157"/>
    </location>
</feature>
<proteinExistence type="inferred from homology"/>
<dbReference type="NCBIfam" id="TIGR00797">
    <property type="entry name" value="matE"/>
    <property type="match status" value="1"/>
</dbReference>
<sequence>METSTTNQLFSKDDLKKLIIPLLFEQALAITVGMADTVMISSAGEAAVSGVSLIDMFNNLIISVLAALATGGAVVTSQFLGAGKKEDACKSAKQLIVSSVCITIGISILVMVFCNGIISLFFGKIEADVFHNAVIYMMISALSFPFLALYNSCAALFRSMGNSKITLKVSVVENIINIGGNALGVYVLGLGVAGVAIPSLISRAVAGFILYHLLKNPSNEVHLLKERFHIDWPVIHKIFYIGIPSGIENGIFQLGRVIVVSIIAGFGTVQIAANGVANSLDSMGCIVGQAMNLAMITVIGRCVGAGDSGQVRYYTKKLLKITYLCTFMVNSVILLCLPWILKCYGLSTETTQLSYILVMIHNGMAMFLWPASFVLPNMLRACNDVRFTMVLSIFSMFMFRIGFSYIIGVNMGYGAIGVWIAMVLDWIFRVICFVSRYLSGHWLKTAELKDNR</sequence>
<dbReference type="InterPro" id="IPR050222">
    <property type="entry name" value="MATE_MdtK"/>
</dbReference>
<evidence type="ECO:0000256" key="11">
    <source>
        <dbReference type="ARBA" id="ARBA00023136"/>
    </source>
</evidence>
<keyword evidence="7" id="KW-1003">Cell membrane</keyword>
<organism evidence="14 15">
    <name type="scientific">Waltera acetigignens</name>
    <dbReference type="NCBI Taxonomy" id="2981769"/>
    <lineage>
        <taxon>Bacteria</taxon>
        <taxon>Bacillati</taxon>
        <taxon>Bacillota</taxon>
        <taxon>Clostridia</taxon>
        <taxon>Lachnospirales</taxon>
        <taxon>Lachnospiraceae</taxon>
        <taxon>Waltera</taxon>
    </lineage>
</organism>
<dbReference type="EMBL" id="JAJEPV010000019">
    <property type="protein sequence ID" value="MCC2119785.1"/>
    <property type="molecule type" value="Genomic_DNA"/>
</dbReference>
<keyword evidence="9 13" id="KW-1133">Transmembrane helix</keyword>
<dbReference type="InterPro" id="IPR048279">
    <property type="entry name" value="MdtK-like"/>
</dbReference>
<feature type="transmembrane region" description="Helical" evidence="13">
    <location>
        <begin position="353"/>
        <end position="375"/>
    </location>
</feature>
<evidence type="ECO:0000313" key="14">
    <source>
        <dbReference type="EMBL" id="MCC2119785.1"/>
    </source>
</evidence>
<protein>
    <recommendedName>
        <fullName evidence="4">Probable multidrug resistance protein NorM</fullName>
    </recommendedName>
    <alternativeName>
        <fullName evidence="12">Multidrug-efflux transporter</fullName>
    </alternativeName>
</protein>
<dbReference type="CDD" id="cd13137">
    <property type="entry name" value="MATE_NorM_like"/>
    <property type="match status" value="1"/>
</dbReference>
<feature type="transmembrane region" description="Helical" evidence="13">
    <location>
        <begin position="387"/>
        <end position="407"/>
    </location>
</feature>
<evidence type="ECO:0000256" key="1">
    <source>
        <dbReference type="ARBA" id="ARBA00003408"/>
    </source>
</evidence>
<evidence type="ECO:0000256" key="13">
    <source>
        <dbReference type="SAM" id="Phobius"/>
    </source>
</evidence>
<evidence type="ECO:0000256" key="5">
    <source>
        <dbReference type="ARBA" id="ARBA00022448"/>
    </source>
</evidence>
<accession>A0AAE3A454</accession>
<keyword evidence="15" id="KW-1185">Reference proteome</keyword>
<evidence type="ECO:0000256" key="7">
    <source>
        <dbReference type="ARBA" id="ARBA00022475"/>
    </source>
</evidence>
<dbReference type="AlphaFoldDB" id="A0AAE3A454"/>
<dbReference type="GO" id="GO:0015297">
    <property type="term" value="F:antiporter activity"/>
    <property type="evidence" value="ECO:0007669"/>
    <property type="project" value="UniProtKB-KW"/>
</dbReference>
<dbReference type="InterPro" id="IPR002528">
    <property type="entry name" value="MATE_fam"/>
</dbReference>
<name>A0AAE3A454_9FIRM</name>
<feature type="transmembrane region" description="Helical" evidence="13">
    <location>
        <begin position="169"/>
        <end position="189"/>
    </location>
</feature>
<evidence type="ECO:0000256" key="8">
    <source>
        <dbReference type="ARBA" id="ARBA00022692"/>
    </source>
</evidence>
<comment type="subcellular location">
    <subcellularLocation>
        <location evidence="2">Cell membrane</location>
        <topology evidence="2">Multi-pass membrane protein</topology>
    </subcellularLocation>
</comment>
<keyword evidence="6" id="KW-0050">Antiport</keyword>
<evidence type="ECO:0000256" key="3">
    <source>
        <dbReference type="ARBA" id="ARBA00010199"/>
    </source>
</evidence>
<comment type="caution">
    <text evidence="14">The sequence shown here is derived from an EMBL/GenBank/DDBJ whole genome shotgun (WGS) entry which is preliminary data.</text>
</comment>
<dbReference type="PIRSF" id="PIRSF006603">
    <property type="entry name" value="DinF"/>
    <property type="match status" value="1"/>
</dbReference>
<keyword evidence="8 13" id="KW-0812">Transmembrane</keyword>
<evidence type="ECO:0000256" key="2">
    <source>
        <dbReference type="ARBA" id="ARBA00004651"/>
    </source>
</evidence>
<dbReference type="PANTHER" id="PTHR43298">
    <property type="entry name" value="MULTIDRUG RESISTANCE PROTEIN NORM-RELATED"/>
    <property type="match status" value="1"/>
</dbReference>
<dbReference type="Proteomes" id="UP001197795">
    <property type="component" value="Unassembled WGS sequence"/>
</dbReference>
<feature type="transmembrane region" description="Helical" evidence="13">
    <location>
        <begin position="321"/>
        <end position="341"/>
    </location>
</feature>
<feature type="transmembrane region" description="Helical" evidence="13">
    <location>
        <begin position="95"/>
        <end position="122"/>
    </location>
</feature>
<gene>
    <name evidence="14" type="ORF">LKD75_09340</name>
</gene>
<dbReference type="PANTHER" id="PTHR43298:SF2">
    <property type="entry name" value="FMN_FAD EXPORTER YEEO-RELATED"/>
    <property type="match status" value="1"/>
</dbReference>
<dbReference type="Pfam" id="PF01554">
    <property type="entry name" value="MatE"/>
    <property type="match status" value="2"/>
</dbReference>
<evidence type="ECO:0000256" key="10">
    <source>
        <dbReference type="ARBA" id="ARBA00023065"/>
    </source>
</evidence>
<feature type="transmembrane region" description="Helical" evidence="13">
    <location>
        <begin position="18"/>
        <end position="40"/>
    </location>
</feature>
<feature type="transmembrane region" description="Helical" evidence="13">
    <location>
        <begin position="60"/>
        <end position="83"/>
    </location>
</feature>
<keyword evidence="11 13" id="KW-0472">Membrane</keyword>
<evidence type="ECO:0000256" key="9">
    <source>
        <dbReference type="ARBA" id="ARBA00022989"/>
    </source>
</evidence>
<dbReference type="RefSeq" id="WP_227733294.1">
    <property type="nucleotide sequence ID" value="NZ_JAJEPV010000019.1"/>
</dbReference>
<keyword evidence="5" id="KW-0813">Transport</keyword>
<comment type="function">
    <text evidence="1">Multidrug efflux pump.</text>
</comment>
<dbReference type="GO" id="GO:0006811">
    <property type="term" value="P:monoatomic ion transport"/>
    <property type="evidence" value="ECO:0007669"/>
    <property type="project" value="UniProtKB-KW"/>
</dbReference>